<evidence type="ECO:0000313" key="3">
    <source>
        <dbReference type="EMBL" id="MCS3918400.1"/>
    </source>
</evidence>
<dbReference type="Proteomes" id="UP001204798">
    <property type="component" value="Unassembled WGS sequence"/>
</dbReference>
<dbReference type="PANTHER" id="PTHR42685:SF22">
    <property type="entry name" value="CONDITIONED MEDIUM FACTOR RECEPTOR 1"/>
    <property type="match status" value="1"/>
</dbReference>
<dbReference type="EMBL" id="JANUCP010000001">
    <property type="protein sequence ID" value="MCS3918400.1"/>
    <property type="molecule type" value="Genomic_DNA"/>
</dbReference>
<dbReference type="SUPFAM" id="SSF51905">
    <property type="entry name" value="FAD/NAD(P)-binding domain"/>
    <property type="match status" value="1"/>
</dbReference>
<keyword evidence="1" id="KW-0472">Membrane</keyword>
<comment type="caution">
    <text evidence="3">The sequence shown here is derived from an EMBL/GenBank/DDBJ whole genome shotgun (WGS) entry which is preliminary data.</text>
</comment>
<name>A0ABT2ENA3_9BACT</name>
<evidence type="ECO:0000256" key="1">
    <source>
        <dbReference type="SAM" id="Phobius"/>
    </source>
</evidence>
<keyword evidence="1" id="KW-0812">Transmembrane</keyword>
<protein>
    <submittedName>
        <fullName evidence="3">Geranylgeranyl reductase family protein</fullName>
    </submittedName>
</protein>
<feature type="domain" description="FAD-binding" evidence="2">
    <location>
        <begin position="5"/>
        <end position="163"/>
    </location>
</feature>
<dbReference type="InterPro" id="IPR002938">
    <property type="entry name" value="FAD-bd"/>
</dbReference>
<evidence type="ECO:0000313" key="4">
    <source>
        <dbReference type="Proteomes" id="UP001204798"/>
    </source>
</evidence>
<dbReference type="Gene3D" id="3.50.50.60">
    <property type="entry name" value="FAD/NAD(P)-binding domain"/>
    <property type="match status" value="1"/>
</dbReference>
<dbReference type="InterPro" id="IPR011777">
    <property type="entry name" value="Geranylgeranyl_Rdtase_fam"/>
</dbReference>
<reference evidence="3 4" key="1">
    <citation type="submission" date="2022-08" db="EMBL/GenBank/DDBJ databases">
        <title>Bacterial and archaeal communities from various locations to study Microbial Dark Matter (Phase II).</title>
        <authorList>
            <person name="Stepanauskas R."/>
        </authorList>
    </citation>
    <scope>NUCLEOTIDE SEQUENCE [LARGE SCALE GENOMIC DNA]</scope>
    <source>
        <strain evidence="3 4">PD1</strain>
    </source>
</reference>
<dbReference type="NCBIfam" id="TIGR02032">
    <property type="entry name" value="GG-red-SF"/>
    <property type="match status" value="1"/>
</dbReference>
<dbReference type="InterPro" id="IPR050407">
    <property type="entry name" value="Geranylgeranyl_reductase"/>
</dbReference>
<dbReference type="InterPro" id="IPR036188">
    <property type="entry name" value="FAD/NAD-bd_sf"/>
</dbReference>
<keyword evidence="1" id="KW-1133">Transmembrane helix</keyword>
<accession>A0ABT2ENA3</accession>
<dbReference type="PRINTS" id="PR00420">
    <property type="entry name" value="RNGMNOXGNASE"/>
</dbReference>
<gene>
    <name evidence="3" type="ORF">M2350_000797</name>
</gene>
<dbReference type="RefSeq" id="WP_259094140.1">
    <property type="nucleotide sequence ID" value="NZ_CP130454.1"/>
</dbReference>
<evidence type="ECO:0000259" key="2">
    <source>
        <dbReference type="Pfam" id="PF01494"/>
    </source>
</evidence>
<organism evidence="3 4">
    <name type="scientific">Candidatus Fervidibacter sacchari</name>
    <dbReference type="NCBI Taxonomy" id="1448929"/>
    <lineage>
        <taxon>Bacteria</taxon>
        <taxon>Candidatus Fervidibacterota</taxon>
        <taxon>Candidatus Fervidibacter</taxon>
    </lineage>
</organism>
<dbReference type="Pfam" id="PF01494">
    <property type="entry name" value="FAD_binding_3"/>
    <property type="match status" value="1"/>
</dbReference>
<feature type="transmembrane region" description="Helical" evidence="1">
    <location>
        <begin position="12"/>
        <end position="34"/>
    </location>
</feature>
<sequence>MRRYDADVIVVGAGPAGATAARLLAAWGISVLLLERCRLPRYKPCGGAITKRTIQFLAPLDISPVIETWVRKLVVQSPNGESFTADLPEGLIATVMRDKFDTYLTDAAILAGAKLKSGEPVLRCEQRLDGVEVITARETYRCLALIGADGANSVVAEQLGLKPKRRAVSIVAELSPEAKERWDGSIHLHFPFNLNGYAWCFPKGEHLSAGIYTRSPQIPDWRKWLYRYLANLELHDCLDRQEIRGHAIPIADKHSVFHKGNVIVVGDAAGVADPFTGEGISWSIYTAKLAAAFVRIFLEGEKDALSDYTRAVHKEVLSEMSAAHWFARILFSLPQFSFQNFLRREPVLNNFAKLLGGEVTYRELWNKALRKGLSLLMRG</sequence>
<proteinExistence type="predicted"/>
<dbReference type="PANTHER" id="PTHR42685">
    <property type="entry name" value="GERANYLGERANYL DIPHOSPHATE REDUCTASE"/>
    <property type="match status" value="1"/>
</dbReference>
<keyword evidence="4" id="KW-1185">Reference proteome</keyword>